<protein>
    <submittedName>
        <fullName evidence="4">Aspartate/glutamate racemase family protein</fullName>
        <ecNumber evidence="4">5.1.-.-</ecNumber>
    </submittedName>
</protein>
<dbReference type="Gene3D" id="3.40.50.1860">
    <property type="match status" value="2"/>
</dbReference>
<dbReference type="Pfam" id="PF01177">
    <property type="entry name" value="Asp_Glu_race"/>
    <property type="match status" value="1"/>
</dbReference>
<dbReference type="PANTHER" id="PTHR21198:SF7">
    <property type="entry name" value="ASPARTATE-GLUTAMATE RACEMASE FAMILY"/>
    <property type="match status" value="1"/>
</dbReference>
<keyword evidence="2" id="KW-0413">Isomerase</keyword>
<evidence type="ECO:0000313" key="3">
    <source>
        <dbReference type="Proteomes" id="UP000675920"/>
    </source>
</evidence>
<proteinExistence type="inferred from homology"/>
<keyword evidence="3" id="KW-1185">Reference proteome</keyword>
<dbReference type="EC" id="5.1.-.-" evidence="4"/>
<organism evidence="3 4">
    <name type="scientific">Derxia gummosa DSM 723</name>
    <dbReference type="NCBI Taxonomy" id="1121388"/>
    <lineage>
        <taxon>Bacteria</taxon>
        <taxon>Pseudomonadati</taxon>
        <taxon>Pseudomonadota</taxon>
        <taxon>Betaproteobacteria</taxon>
        <taxon>Burkholderiales</taxon>
        <taxon>Alcaligenaceae</taxon>
        <taxon>Derxia</taxon>
    </lineage>
</organism>
<comment type="similarity">
    <text evidence="1">Belongs to the aspartate/glutamate racemases family.</text>
</comment>
<dbReference type="Proteomes" id="UP000675920">
    <property type="component" value="Unplaced"/>
</dbReference>
<dbReference type="OrthoDB" id="9803739at2"/>
<name>A0A8B6X4F7_9BURK</name>
<evidence type="ECO:0000256" key="2">
    <source>
        <dbReference type="ARBA" id="ARBA00023235"/>
    </source>
</evidence>
<dbReference type="SUPFAM" id="SSF53681">
    <property type="entry name" value="Aspartate/glutamate racemase"/>
    <property type="match status" value="2"/>
</dbReference>
<dbReference type="AlphaFoldDB" id="A0A8B6X4F7"/>
<evidence type="ECO:0000256" key="1">
    <source>
        <dbReference type="ARBA" id="ARBA00007847"/>
    </source>
</evidence>
<reference evidence="4" key="1">
    <citation type="journal article" date="2002" name="FEBS Lett.">
        <title>Structural insight into gene duplication, gene fusion and domain swapping in the evolution of PLP-independent amino acid racemases.</title>
        <authorList>
            <person name="Liu L."/>
            <person name="Iwata K."/>
            <person name="Yohda M."/>
            <person name="Miki K."/>
        </authorList>
    </citation>
    <scope>NUCLEOTIDE SEQUENCE</scope>
</reference>
<dbReference type="PANTHER" id="PTHR21198">
    <property type="entry name" value="GLUTAMATE RACEMASE"/>
    <property type="match status" value="1"/>
</dbReference>
<reference evidence="4" key="2">
    <citation type="submission" date="2025-08" db="UniProtKB">
        <authorList>
            <consortium name="RefSeq"/>
        </authorList>
    </citation>
    <scope>IDENTIFICATION</scope>
</reference>
<accession>A0A8B6X4F7</accession>
<dbReference type="InterPro" id="IPR004380">
    <property type="entry name" value="Asp_race"/>
</dbReference>
<dbReference type="GO" id="GO:0047661">
    <property type="term" value="F:amino-acid racemase activity"/>
    <property type="evidence" value="ECO:0007669"/>
    <property type="project" value="InterPro"/>
</dbReference>
<dbReference type="NCBIfam" id="TIGR00035">
    <property type="entry name" value="asp_race"/>
    <property type="match status" value="1"/>
</dbReference>
<evidence type="ECO:0000313" key="4">
    <source>
        <dbReference type="RefSeq" id="WP_028311606.1"/>
    </source>
</evidence>
<dbReference type="InterPro" id="IPR015942">
    <property type="entry name" value="Asp/Glu/hydantoin_racemase"/>
</dbReference>
<dbReference type="RefSeq" id="WP_028311606.1">
    <property type="nucleotide sequence ID" value="NZ_AXWS01000013.1"/>
</dbReference>
<sequence>MTCIGVLGGMGPAATVDFMSKLVELTPASCDQEHLPVVVANLPQVPDRSAAILGRGADPLPGLRRSVEILNEAGAGVIAIPCNSSHHWYRELCELSLAPIIHIVHACIERIPAGARRTMVLATRGTLASGFYQRELEAHGQHCVAPDPVRDQPFVDDCIRRVKAGDRAGAAASLQVMLDHAKAEGADVVILGCTELPLAAAAGTDAHGMLLIDSSLELARAVVEYGLRSGWNHG</sequence>
<dbReference type="InterPro" id="IPR001920">
    <property type="entry name" value="Asp/Glu_race"/>
</dbReference>